<proteinExistence type="predicted"/>
<keyword evidence="3" id="KW-1185">Reference proteome</keyword>
<evidence type="ECO:0000313" key="2">
    <source>
        <dbReference type="EMBL" id="EIM62909.1"/>
    </source>
</evidence>
<name>I5B096_9BACT</name>
<accession>I5B096</accession>
<dbReference type="Proteomes" id="UP000005778">
    <property type="component" value="Chromosome"/>
</dbReference>
<sequence length="251" mass="27815">MADFKTHLTVASIASSIAATMLFAASVASPQEVLLYFVLGVVGGLLPDIDSDASLTVRLLFTFIATVISFLVVFKQRADNTVIELFIIWAVSFIFIKIFIFSLFTKLTVHRGIIHSIPAAVAFGCMAAIGLNRVFHFNDFVSWMAGGFVFCGSILHLILDELFSLDFLNLKKKKSSGTAFKFGSLGNIKATIAIYMLIAVLFVAMPSHTRFISVIFAPQTYEHLAFFPSGKWFSRLCGELEKTDIIKQKRF</sequence>
<dbReference type="HOGENOM" id="CLU_076328_0_0_7"/>
<evidence type="ECO:0000313" key="3">
    <source>
        <dbReference type="Proteomes" id="UP000005778"/>
    </source>
</evidence>
<feature type="transmembrane region" description="Helical" evidence="1">
    <location>
        <begin position="140"/>
        <end position="159"/>
    </location>
</feature>
<reference evidence="2 3" key="2">
    <citation type="submission" date="2012-02" db="EMBL/GenBank/DDBJ databases">
        <title>Improved High-Quality Draft sequence of Desulfobacter postgatei 2ac9.</title>
        <authorList>
            <consortium name="US DOE Joint Genome Institute"/>
            <person name="Lucas S."/>
            <person name="Han J."/>
            <person name="Lapidus A."/>
            <person name="Cheng J.-F."/>
            <person name="Goodwin L."/>
            <person name="Pitluck S."/>
            <person name="Peters L."/>
            <person name="Ovchinnikova G."/>
            <person name="Held B."/>
            <person name="Detter J.C."/>
            <person name="Han C."/>
            <person name="Tapia R."/>
            <person name="Land M."/>
            <person name="Hauser L."/>
            <person name="Kyrpides N."/>
            <person name="Ivanova N."/>
            <person name="Pagani I."/>
            <person name="Orellana R."/>
            <person name="Lovley D."/>
            <person name="Woyke T."/>
        </authorList>
    </citation>
    <scope>NUCLEOTIDE SEQUENCE [LARGE SCALE GENOMIC DNA]</scope>
    <source>
        <strain evidence="2 3">2ac9</strain>
    </source>
</reference>
<keyword evidence="1" id="KW-1133">Transmembrane helix</keyword>
<protein>
    <submittedName>
        <fullName evidence="2">Putative membrane-bound metal-dependent hydrolase (DUF457)</fullName>
    </submittedName>
</protein>
<dbReference type="AlphaFoldDB" id="I5B096"/>
<feature type="transmembrane region" description="Helical" evidence="1">
    <location>
        <begin position="86"/>
        <end position="107"/>
    </location>
</feature>
<dbReference type="GO" id="GO:0016787">
    <property type="term" value="F:hydrolase activity"/>
    <property type="evidence" value="ECO:0007669"/>
    <property type="project" value="UniProtKB-KW"/>
</dbReference>
<keyword evidence="1" id="KW-0812">Transmembrane</keyword>
<gene>
    <name evidence="2" type="ORF">DespoDRAFT_00932</name>
</gene>
<feature type="transmembrane region" description="Helical" evidence="1">
    <location>
        <begin position="113"/>
        <end position="131"/>
    </location>
</feature>
<organism evidence="2 3">
    <name type="scientific">Desulfobacter postgatei 2ac9</name>
    <dbReference type="NCBI Taxonomy" id="879212"/>
    <lineage>
        <taxon>Bacteria</taxon>
        <taxon>Pseudomonadati</taxon>
        <taxon>Thermodesulfobacteriota</taxon>
        <taxon>Desulfobacteria</taxon>
        <taxon>Desulfobacterales</taxon>
        <taxon>Desulfobacteraceae</taxon>
        <taxon>Desulfobacter</taxon>
    </lineage>
</organism>
<reference evidence="2 3" key="1">
    <citation type="submission" date="2011-09" db="EMBL/GenBank/DDBJ databases">
        <authorList>
            <consortium name="US DOE Joint Genome Institute (JGI-PGF)"/>
            <person name="Lucas S."/>
            <person name="Han J."/>
            <person name="Lapidus A."/>
            <person name="Cheng J.-F."/>
            <person name="Goodwin L."/>
            <person name="Pitluck S."/>
            <person name="Peters L."/>
            <person name="Land M.L."/>
            <person name="Hauser L."/>
            <person name="Orellana R."/>
            <person name="Lovley D."/>
            <person name="Woyke T.J."/>
        </authorList>
    </citation>
    <scope>NUCLEOTIDE SEQUENCE [LARGE SCALE GENOMIC DNA]</scope>
    <source>
        <strain evidence="2 3">2ac9</strain>
    </source>
</reference>
<keyword evidence="2" id="KW-0378">Hydrolase</keyword>
<keyword evidence="1" id="KW-0472">Membrane</keyword>
<feature type="transmembrane region" description="Helical" evidence="1">
    <location>
        <begin position="55"/>
        <end position="74"/>
    </location>
</feature>
<dbReference type="InterPro" id="IPR007404">
    <property type="entry name" value="YdjM-like"/>
</dbReference>
<dbReference type="RefSeq" id="WP_004071760.1">
    <property type="nucleotide sequence ID" value="NZ_CM001488.1"/>
</dbReference>
<dbReference type="eggNOG" id="COG1988">
    <property type="taxonomic scope" value="Bacteria"/>
</dbReference>
<evidence type="ECO:0000256" key="1">
    <source>
        <dbReference type="SAM" id="Phobius"/>
    </source>
</evidence>
<feature type="transmembrane region" description="Helical" evidence="1">
    <location>
        <begin position="6"/>
        <end position="26"/>
    </location>
</feature>
<dbReference type="EMBL" id="CM001488">
    <property type="protein sequence ID" value="EIM62909.1"/>
    <property type="molecule type" value="Genomic_DNA"/>
</dbReference>
<dbReference type="STRING" id="879212.DespoDRAFT_00932"/>
<dbReference type="Pfam" id="PF04307">
    <property type="entry name" value="YdjM"/>
    <property type="match status" value="1"/>
</dbReference>
<feature type="transmembrane region" description="Helical" evidence="1">
    <location>
        <begin position="179"/>
        <end position="204"/>
    </location>
</feature>
<dbReference type="OrthoDB" id="5295350at2"/>